<comment type="caution">
    <text evidence="1">The sequence shown here is derived from an EMBL/GenBank/DDBJ whole genome shotgun (WGS) entry which is preliminary data.</text>
</comment>
<gene>
    <name evidence="1" type="ORF">BFJ63_vAg16100</name>
</gene>
<accession>A0A4V1RYB3</accession>
<reference evidence="1 2" key="1">
    <citation type="submission" date="2016-12" db="EMBL/GenBank/DDBJ databases">
        <title>Draft genome sequence of Fusarium oxysporum causing rot on Narcissus.</title>
        <authorList>
            <person name="Armitage A.D."/>
            <person name="Taylor A."/>
            <person name="Clarkson J.P."/>
            <person name="Harrison R.J."/>
            <person name="Jackson A.C."/>
        </authorList>
    </citation>
    <scope>NUCLEOTIDE SEQUENCE [LARGE SCALE GENOMIC DNA]</scope>
    <source>
        <strain evidence="1 2">N139</strain>
    </source>
</reference>
<name>A0A4V1RYB3_FUSOX</name>
<dbReference type="EMBL" id="MQTW01000288">
    <property type="protein sequence ID" value="RYC81006.1"/>
    <property type="molecule type" value="Genomic_DNA"/>
</dbReference>
<dbReference type="AlphaFoldDB" id="A0A4V1RYB3"/>
<evidence type="ECO:0000313" key="1">
    <source>
        <dbReference type="EMBL" id="RYC81006.1"/>
    </source>
</evidence>
<protein>
    <submittedName>
        <fullName evidence="1">Uncharacterized protein</fullName>
    </submittedName>
</protein>
<dbReference type="Proteomes" id="UP000290540">
    <property type="component" value="Unassembled WGS sequence"/>
</dbReference>
<proteinExistence type="predicted"/>
<sequence length="94" mass="10580">MDSFDELQMNCYQIGDDWDYFYSIIYAHCGGLVEFIPPTQTSNSLTSRVDEMGADCIVHIIHHTAKSFLESMDETSPLHIIETGAIQFVSTQTA</sequence>
<organism evidence="1 2">
    <name type="scientific">Fusarium oxysporum f. sp. narcissi</name>
    <dbReference type="NCBI Taxonomy" id="451672"/>
    <lineage>
        <taxon>Eukaryota</taxon>
        <taxon>Fungi</taxon>
        <taxon>Dikarya</taxon>
        <taxon>Ascomycota</taxon>
        <taxon>Pezizomycotina</taxon>
        <taxon>Sordariomycetes</taxon>
        <taxon>Hypocreomycetidae</taxon>
        <taxon>Hypocreales</taxon>
        <taxon>Nectriaceae</taxon>
        <taxon>Fusarium</taxon>
        <taxon>Fusarium oxysporum species complex</taxon>
    </lineage>
</organism>
<evidence type="ECO:0000313" key="2">
    <source>
        <dbReference type="Proteomes" id="UP000290540"/>
    </source>
</evidence>